<feature type="transmembrane region" description="Helical" evidence="7">
    <location>
        <begin position="282"/>
        <end position="311"/>
    </location>
</feature>
<dbReference type="RefSeq" id="WP_010351053.1">
    <property type="nucleotide sequence ID" value="NZ_BCMK01000051.1"/>
</dbReference>
<gene>
    <name evidence="8" type="ORF">PV399_11675</name>
    <name evidence="9" type="ORF">PV666_38860</name>
</gene>
<feature type="transmembrane region" description="Helical" evidence="7">
    <location>
        <begin position="100"/>
        <end position="117"/>
    </location>
</feature>
<dbReference type="Pfam" id="PF07690">
    <property type="entry name" value="MFS_1"/>
    <property type="match status" value="1"/>
</dbReference>
<evidence type="ECO:0000256" key="6">
    <source>
        <dbReference type="ARBA" id="ARBA00023136"/>
    </source>
</evidence>
<evidence type="ECO:0000256" key="4">
    <source>
        <dbReference type="ARBA" id="ARBA00022692"/>
    </source>
</evidence>
<comment type="subcellular location">
    <subcellularLocation>
        <location evidence="1">Cell membrane</location>
        <topology evidence="1">Multi-pass membrane protein</topology>
    </subcellularLocation>
</comment>
<keyword evidence="3" id="KW-1003">Cell membrane</keyword>
<name>A0AAP6B981_9ACTN</name>
<evidence type="ECO:0000256" key="7">
    <source>
        <dbReference type="SAM" id="Phobius"/>
    </source>
</evidence>
<feature type="transmembrane region" description="Helical" evidence="7">
    <location>
        <begin position="369"/>
        <end position="389"/>
    </location>
</feature>
<dbReference type="Proteomes" id="UP001272987">
    <property type="component" value="Unassembled WGS sequence"/>
</dbReference>
<dbReference type="PANTHER" id="PTHR23517">
    <property type="entry name" value="RESISTANCE PROTEIN MDTM, PUTATIVE-RELATED-RELATED"/>
    <property type="match status" value="1"/>
</dbReference>
<feature type="transmembrane region" description="Helical" evidence="7">
    <location>
        <begin position="76"/>
        <end position="94"/>
    </location>
</feature>
<feature type="transmembrane region" description="Helical" evidence="7">
    <location>
        <begin position="340"/>
        <end position="362"/>
    </location>
</feature>
<keyword evidence="5 7" id="KW-1133">Transmembrane helix</keyword>
<organism evidence="8 11">
    <name type="scientific">Streptomyces acidiscabies</name>
    <dbReference type="NCBI Taxonomy" id="42234"/>
    <lineage>
        <taxon>Bacteria</taxon>
        <taxon>Bacillati</taxon>
        <taxon>Actinomycetota</taxon>
        <taxon>Actinomycetes</taxon>
        <taxon>Kitasatosporales</taxon>
        <taxon>Streptomycetaceae</taxon>
        <taxon>Streptomyces</taxon>
    </lineage>
</organism>
<dbReference type="Proteomes" id="UP001282288">
    <property type="component" value="Unassembled WGS sequence"/>
</dbReference>
<keyword evidence="6 7" id="KW-0472">Membrane</keyword>
<feature type="transmembrane region" description="Helical" evidence="7">
    <location>
        <begin position="12"/>
        <end position="36"/>
    </location>
</feature>
<feature type="transmembrane region" description="Helical" evidence="7">
    <location>
        <begin position="163"/>
        <end position="188"/>
    </location>
</feature>
<sequence>MLRLLPEPGPRRVLAVSNLVYTLGSGLYLTAGVLYFTEAVGIPPGQVGLGLALAGLLALGAGIVVGHLADRLGARGVYALTLVAQAAATAGFLLADSFAAFVVAVSLAGGAKAAGIAARGPLIRAFGGERPQEFRAYLRAVTNVGISVGAVGAGWAVQVGSVGAYQLLVVANALALAGSAVVLVRLPGVPVAKAPLGGPRWGALRDRRYLMITVLDGVMAVQFKVLTVALPLWLVGATSAPHWLVGASMVVGTVIVVVFQVRASRGIDTPRAGGRAYRKAGVAFLVACLIISAAAGVPGWAAGVLIISGVVVHTVGELWHSAAGFEVSFAFAPGHATGQYLGVFGLGAGLAEAFGPGLLIALCVSWGRAGWFVVGGMFAVAGMLAPLIVGGREEAQGIASDGARSSV</sequence>
<evidence type="ECO:0000313" key="10">
    <source>
        <dbReference type="Proteomes" id="UP001272987"/>
    </source>
</evidence>
<dbReference type="InterPro" id="IPR050171">
    <property type="entry name" value="MFS_Transporters"/>
</dbReference>
<dbReference type="GO" id="GO:0022857">
    <property type="term" value="F:transmembrane transporter activity"/>
    <property type="evidence" value="ECO:0007669"/>
    <property type="project" value="InterPro"/>
</dbReference>
<dbReference type="InterPro" id="IPR036259">
    <property type="entry name" value="MFS_trans_sf"/>
</dbReference>
<dbReference type="InterPro" id="IPR011701">
    <property type="entry name" value="MFS"/>
</dbReference>
<keyword evidence="4 7" id="KW-0812">Transmembrane</keyword>
<evidence type="ECO:0000256" key="5">
    <source>
        <dbReference type="ARBA" id="ARBA00022989"/>
    </source>
</evidence>
<keyword evidence="10" id="KW-1185">Reference proteome</keyword>
<accession>A0AAP6B981</accession>
<evidence type="ECO:0000313" key="9">
    <source>
        <dbReference type="EMBL" id="MDX3023794.1"/>
    </source>
</evidence>
<dbReference type="GeneID" id="69811664"/>
<dbReference type="SUPFAM" id="SSF103473">
    <property type="entry name" value="MFS general substrate transporter"/>
    <property type="match status" value="1"/>
</dbReference>
<evidence type="ECO:0000256" key="1">
    <source>
        <dbReference type="ARBA" id="ARBA00004651"/>
    </source>
</evidence>
<feature type="transmembrane region" description="Helical" evidence="7">
    <location>
        <begin position="48"/>
        <end position="69"/>
    </location>
</feature>
<dbReference type="Gene3D" id="1.20.1250.20">
    <property type="entry name" value="MFS general substrate transporter like domains"/>
    <property type="match status" value="1"/>
</dbReference>
<evidence type="ECO:0000256" key="2">
    <source>
        <dbReference type="ARBA" id="ARBA00022448"/>
    </source>
</evidence>
<feature type="transmembrane region" description="Helical" evidence="7">
    <location>
        <begin position="240"/>
        <end position="261"/>
    </location>
</feature>
<dbReference type="PANTHER" id="PTHR23517:SF2">
    <property type="entry name" value="MULTIDRUG RESISTANCE PROTEIN MDTH"/>
    <property type="match status" value="1"/>
</dbReference>
<dbReference type="EMBL" id="JARAWP010000029">
    <property type="protein sequence ID" value="MDX3023794.1"/>
    <property type="molecule type" value="Genomic_DNA"/>
</dbReference>
<feature type="transmembrane region" description="Helical" evidence="7">
    <location>
        <begin position="137"/>
        <end position="157"/>
    </location>
</feature>
<evidence type="ECO:0000313" key="8">
    <source>
        <dbReference type="EMBL" id="MDX2960370.1"/>
    </source>
</evidence>
<dbReference type="AlphaFoldDB" id="A0AAP6B981"/>
<dbReference type="GO" id="GO:0005886">
    <property type="term" value="C:plasma membrane"/>
    <property type="evidence" value="ECO:0007669"/>
    <property type="project" value="UniProtKB-SubCell"/>
</dbReference>
<comment type="caution">
    <text evidence="8">The sequence shown here is derived from an EMBL/GenBank/DDBJ whole genome shotgun (WGS) entry which is preliminary data.</text>
</comment>
<protein>
    <submittedName>
        <fullName evidence="8">MFS transporter</fullName>
    </submittedName>
</protein>
<evidence type="ECO:0000256" key="3">
    <source>
        <dbReference type="ARBA" id="ARBA00022475"/>
    </source>
</evidence>
<proteinExistence type="predicted"/>
<keyword evidence="2" id="KW-0813">Transport</keyword>
<feature type="transmembrane region" description="Helical" evidence="7">
    <location>
        <begin position="209"/>
        <end position="234"/>
    </location>
</feature>
<dbReference type="EMBL" id="JARAWC010000007">
    <property type="protein sequence ID" value="MDX2960370.1"/>
    <property type="molecule type" value="Genomic_DNA"/>
</dbReference>
<reference evidence="8 10" key="1">
    <citation type="journal article" date="2023" name="Microb. Genom.">
        <title>Mesoterricola silvestris gen. nov., sp. nov., Mesoterricola sediminis sp. nov., Geothrix oryzae sp. nov., Geothrix edaphica sp. nov., Geothrix rubra sp. nov., and Geothrix limicola sp. nov., six novel members of Acidobacteriota isolated from soils.</title>
        <authorList>
            <person name="Weisberg A.J."/>
            <person name="Pearce E."/>
            <person name="Kramer C.G."/>
            <person name="Chang J.H."/>
            <person name="Clarke C.R."/>
        </authorList>
    </citation>
    <scope>NUCLEOTIDE SEQUENCE</scope>
    <source>
        <strain evidence="9 10">NB05-1H</strain>
        <strain evidence="8">NRRL_B-16521</strain>
    </source>
</reference>
<evidence type="ECO:0000313" key="11">
    <source>
        <dbReference type="Proteomes" id="UP001282288"/>
    </source>
</evidence>